<keyword evidence="2" id="KW-1185">Reference proteome</keyword>
<name>A0AAE1JDS5_9FABA</name>
<organism evidence="1 2">
    <name type="scientific">Acacia crassicarpa</name>
    <name type="common">northern wattle</name>
    <dbReference type="NCBI Taxonomy" id="499986"/>
    <lineage>
        <taxon>Eukaryota</taxon>
        <taxon>Viridiplantae</taxon>
        <taxon>Streptophyta</taxon>
        <taxon>Embryophyta</taxon>
        <taxon>Tracheophyta</taxon>
        <taxon>Spermatophyta</taxon>
        <taxon>Magnoliopsida</taxon>
        <taxon>eudicotyledons</taxon>
        <taxon>Gunneridae</taxon>
        <taxon>Pentapetalae</taxon>
        <taxon>rosids</taxon>
        <taxon>fabids</taxon>
        <taxon>Fabales</taxon>
        <taxon>Fabaceae</taxon>
        <taxon>Caesalpinioideae</taxon>
        <taxon>mimosoid clade</taxon>
        <taxon>Acacieae</taxon>
        <taxon>Acacia</taxon>
    </lineage>
</organism>
<reference evidence="1" key="1">
    <citation type="submission" date="2023-10" db="EMBL/GenBank/DDBJ databases">
        <title>Chromosome-level genome of the transformable northern wattle, Acacia crassicarpa.</title>
        <authorList>
            <person name="Massaro I."/>
            <person name="Sinha N.R."/>
            <person name="Poethig S."/>
            <person name="Leichty A.R."/>
        </authorList>
    </citation>
    <scope>NUCLEOTIDE SEQUENCE</scope>
    <source>
        <strain evidence="1">Acra3RX</strain>
        <tissue evidence="1">Leaf</tissue>
    </source>
</reference>
<dbReference type="EMBL" id="JAWXYG010000007">
    <property type="protein sequence ID" value="KAK4268536.1"/>
    <property type="molecule type" value="Genomic_DNA"/>
</dbReference>
<evidence type="ECO:0000313" key="1">
    <source>
        <dbReference type="EMBL" id="KAK4268536.1"/>
    </source>
</evidence>
<proteinExistence type="predicted"/>
<comment type="caution">
    <text evidence="1">The sequence shown here is derived from an EMBL/GenBank/DDBJ whole genome shotgun (WGS) entry which is preliminary data.</text>
</comment>
<protein>
    <submittedName>
        <fullName evidence="1">Uncharacterized protein</fullName>
    </submittedName>
</protein>
<sequence length="14" mass="1653">MLEVFLQVNISFRG</sequence>
<dbReference type="Proteomes" id="UP001293593">
    <property type="component" value="Unassembled WGS sequence"/>
</dbReference>
<evidence type="ECO:0000313" key="2">
    <source>
        <dbReference type="Proteomes" id="UP001293593"/>
    </source>
</evidence>
<gene>
    <name evidence="1" type="ORF">QN277_025183</name>
</gene>
<accession>A0AAE1JDS5</accession>